<feature type="domain" description="Glycosyltransferase 2-like" evidence="1">
    <location>
        <begin position="7"/>
        <end position="169"/>
    </location>
</feature>
<sequence>MMVKVIVCITTYNLEKYISKAIDSVLCQVTNFDFKIIVADDCSTDGTLKILLDYKKTFPEKIEILTADNNQGSLANSNRLFDGIKCEYLSFLDGDDYWTKETRLQEQVDFLDKHPNYSMCAGNTQYLIEEVLGDLVVPKKKLNKTFYFRDYLEGSMPFLHTSSILLRNNIFVNGIPRCYKDAVGTVEECALRGEDFRRILHLEKGPAFVMGDVVSVYRIHEKGIWQGSSIIKRTIETTISAYFYNKYFGKRYGKVFENRFQRAYAVLLQAMLINQSFASGYFLSNKESILFTGLLNDISIQNPIYNKSASKAKMFFVSFLLKIIRRIC</sequence>
<protein>
    <submittedName>
        <fullName evidence="2">Glycosyltransferase family 2 protein</fullName>
    </submittedName>
</protein>
<keyword evidence="2" id="KW-0808">Transferase</keyword>
<name>A0A642HP97_BACFG</name>
<dbReference type="EMBL" id="VWCJ01000004">
    <property type="protein sequence ID" value="KAA4998875.1"/>
    <property type="molecule type" value="Genomic_DNA"/>
</dbReference>
<dbReference type="PANTHER" id="PTHR22916">
    <property type="entry name" value="GLYCOSYLTRANSFERASE"/>
    <property type="match status" value="1"/>
</dbReference>
<dbReference type="AlphaFoldDB" id="A0A642HP97"/>
<dbReference type="SUPFAM" id="SSF53448">
    <property type="entry name" value="Nucleotide-diphospho-sugar transferases"/>
    <property type="match status" value="1"/>
</dbReference>
<dbReference type="RefSeq" id="WP_051997358.1">
    <property type="nucleotide sequence ID" value="NZ_CP131536.1"/>
</dbReference>
<gene>
    <name evidence="2" type="ORF">F2Z89_08415</name>
</gene>
<evidence type="ECO:0000259" key="1">
    <source>
        <dbReference type="Pfam" id="PF00535"/>
    </source>
</evidence>
<dbReference type="Pfam" id="PF00535">
    <property type="entry name" value="Glycos_transf_2"/>
    <property type="match status" value="1"/>
</dbReference>
<evidence type="ECO:0000313" key="3">
    <source>
        <dbReference type="Proteomes" id="UP000460666"/>
    </source>
</evidence>
<comment type="caution">
    <text evidence="2">The sequence shown here is derived from an EMBL/GenBank/DDBJ whole genome shotgun (WGS) entry which is preliminary data.</text>
</comment>
<dbReference type="Proteomes" id="UP000460666">
    <property type="component" value="Unassembled WGS sequence"/>
</dbReference>
<proteinExistence type="predicted"/>
<evidence type="ECO:0000313" key="2">
    <source>
        <dbReference type="EMBL" id="KAA4998875.1"/>
    </source>
</evidence>
<dbReference type="InterPro" id="IPR001173">
    <property type="entry name" value="Glyco_trans_2-like"/>
</dbReference>
<dbReference type="GO" id="GO:0016758">
    <property type="term" value="F:hexosyltransferase activity"/>
    <property type="evidence" value="ECO:0007669"/>
    <property type="project" value="UniProtKB-ARBA"/>
</dbReference>
<accession>A0A642HP97</accession>
<organism evidence="2 3">
    <name type="scientific">Bacteroides fragilis</name>
    <dbReference type="NCBI Taxonomy" id="817"/>
    <lineage>
        <taxon>Bacteria</taxon>
        <taxon>Pseudomonadati</taxon>
        <taxon>Bacteroidota</taxon>
        <taxon>Bacteroidia</taxon>
        <taxon>Bacteroidales</taxon>
        <taxon>Bacteroidaceae</taxon>
        <taxon>Bacteroides</taxon>
    </lineage>
</organism>
<dbReference type="InterPro" id="IPR029044">
    <property type="entry name" value="Nucleotide-diphossugar_trans"/>
</dbReference>
<dbReference type="Gene3D" id="3.90.550.10">
    <property type="entry name" value="Spore Coat Polysaccharide Biosynthesis Protein SpsA, Chain A"/>
    <property type="match status" value="1"/>
</dbReference>
<reference evidence="2 3" key="1">
    <citation type="journal article" date="2019" name="Nat. Med.">
        <title>A library of human gut bacterial isolates paired with longitudinal multiomics data enables mechanistic microbiome research.</title>
        <authorList>
            <person name="Poyet M."/>
            <person name="Groussin M."/>
            <person name="Gibbons S.M."/>
            <person name="Avila-Pacheco J."/>
            <person name="Jiang X."/>
            <person name="Kearney S.M."/>
            <person name="Perrotta A.R."/>
            <person name="Berdy B."/>
            <person name="Zhao S."/>
            <person name="Lieberman T.D."/>
            <person name="Swanson P.K."/>
            <person name="Smith M."/>
            <person name="Roesemann S."/>
            <person name="Alexander J.E."/>
            <person name="Rich S.A."/>
            <person name="Livny J."/>
            <person name="Vlamakis H."/>
            <person name="Clish C."/>
            <person name="Bullock K."/>
            <person name="Deik A."/>
            <person name="Scott J."/>
            <person name="Pierce K.A."/>
            <person name="Xavier R.J."/>
            <person name="Alm E.J."/>
        </authorList>
    </citation>
    <scope>NUCLEOTIDE SEQUENCE [LARGE SCALE GENOMIC DNA]</scope>
    <source>
        <strain evidence="2 3">BIOML-A46</strain>
    </source>
</reference>
<dbReference type="PANTHER" id="PTHR22916:SF3">
    <property type="entry name" value="UDP-GLCNAC:BETAGAL BETA-1,3-N-ACETYLGLUCOSAMINYLTRANSFERASE-LIKE PROTEIN 1"/>
    <property type="match status" value="1"/>
</dbReference>
<dbReference type="CDD" id="cd00761">
    <property type="entry name" value="Glyco_tranf_GTA_type"/>
    <property type="match status" value="1"/>
</dbReference>